<dbReference type="SUPFAM" id="SSF49299">
    <property type="entry name" value="PKD domain"/>
    <property type="match status" value="1"/>
</dbReference>
<dbReference type="InterPro" id="IPR035986">
    <property type="entry name" value="PKD_dom_sf"/>
</dbReference>
<feature type="domain" description="PKD" evidence="1">
    <location>
        <begin position="161"/>
        <end position="202"/>
    </location>
</feature>
<dbReference type="PROSITE" id="PS50093">
    <property type="entry name" value="PKD"/>
    <property type="match status" value="1"/>
</dbReference>
<proteinExistence type="predicted"/>
<sequence length="240" mass="26142">MKRLLTLILLFNLFTASASATCTGEICIDVVADPSTHQIVITASKKGSTGNGISGTSVAPRPKRVIVKKTWVPWLPKPVVAPKSPSPKRTYVRKPKPKIVSSADLSDRITKLLPIGSIRRQPGNPVLVQVPVNFWTTAPTTFRTIVMVLDIPVTVELHPLFTWSYGDGDIFITPLTGEPYPLTLITHTYHRAGNYQVQLLITWSGTWTVGGVIAPISGGLIKQNISEGIEVIPAPTRFTD</sequence>
<dbReference type="Gene3D" id="2.60.40.10">
    <property type="entry name" value="Immunoglobulins"/>
    <property type="match status" value="1"/>
</dbReference>
<organism evidence="2">
    <name type="scientific">freshwater metagenome</name>
    <dbReference type="NCBI Taxonomy" id="449393"/>
    <lineage>
        <taxon>unclassified sequences</taxon>
        <taxon>metagenomes</taxon>
        <taxon>ecological metagenomes</taxon>
    </lineage>
</organism>
<gene>
    <name evidence="2" type="ORF">UFOPK2982_00277</name>
</gene>
<accession>A0A6J6WY94</accession>
<dbReference type="EMBL" id="CAFAAE010000022">
    <property type="protein sequence ID" value="CAB4786917.1"/>
    <property type="molecule type" value="Genomic_DNA"/>
</dbReference>
<protein>
    <submittedName>
        <fullName evidence="2">Unannotated protein</fullName>
    </submittedName>
</protein>
<dbReference type="InterPro" id="IPR000601">
    <property type="entry name" value="PKD_dom"/>
</dbReference>
<name>A0A6J6WY94_9ZZZZ</name>
<evidence type="ECO:0000313" key="2">
    <source>
        <dbReference type="EMBL" id="CAB4786917.1"/>
    </source>
</evidence>
<reference evidence="2" key="1">
    <citation type="submission" date="2020-05" db="EMBL/GenBank/DDBJ databases">
        <authorList>
            <person name="Chiriac C."/>
            <person name="Salcher M."/>
            <person name="Ghai R."/>
            <person name="Kavagutti S V."/>
        </authorList>
    </citation>
    <scope>NUCLEOTIDE SEQUENCE</scope>
</reference>
<dbReference type="InterPro" id="IPR013783">
    <property type="entry name" value="Ig-like_fold"/>
</dbReference>
<dbReference type="AlphaFoldDB" id="A0A6J6WY94"/>
<evidence type="ECO:0000259" key="1">
    <source>
        <dbReference type="PROSITE" id="PS50093"/>
    </source>
</evidence>